<evidence type="ECO:0000256" key="1">
    <source>
        <dbReference type="ARBA" id="ARBA00001933"/>
    </source>
</evidence>
<dbReference type="PANTHER" id="PTHR11601">
    <property type="entry name" value="CYSTEINE DESULFURYLASE FAMILY MEMBER"/>
    <property type="match status" value="1"/>
</dbReference>
<evidence type="ECO:0000256" key="10">
    <source>
        <dbReference type="ARBA" id="ARBA00023014"/>
    </source>
</evidence>
<dbReference type="InterPro" id="IPR015424">
    <property type="entry name" value="PyrdxlP-dep_Trfase"/>
</dbReference>
<reference evidence="14 15" key="1">
    <citation type="submission" date="2022-12" db="EMBL/GenBank/DDBJ databases">
        <title>Sphingomonas abieness sp. nov., an endophytic bacterium isolated from Abies koreana.</title>
        <authorList>
            <person name="Jiang L."/>
            <person name="Lee J."/>
        </authorList>
    </citation>
    <scope>NUCLEOTIDE SEQUENCE [LARGE SCALE GENOMIC DNA]</scope>
    <source>
        <strain evidence="15">PAMB 00755</strain>
    </source>
</reference>
<protein>
    <recommendedName>
        <fullName evidence="5">Cysteine desulfurase</fullName>
        <ecNumber evidence="4">2.8.1.7</ecNumber>
    </recommendedName>
</protein>
<evidence type="ECO:0000256" key="6">
    <source>
        <dbReference type="ARBA" id="ARBA00022679"/>
    </source>
</evidence>
<comment type="similarity">
    <text evidence="3">Belongs to the class-V pyridoxal-phosphate-dependent aminotransferase family. NifS/IscS subfamily.</text>
</comment>
<feature type="domain" description="Aminotransferase class V" evidence="13">
    <location>
        <begin position="2"/>
        <end position="356"/>
    </location>
</feature>
<comment type="catalytic activity">
    <reaction evidence="11">
        <text>(sulfur carrier)-H + L-cysteine = (sulfur carrier)-SH + L-alanine</text>
        <dbReference type="Rhea" id="RHEA:43892"/>
        <dbReference type="Rhea" id="RHEA-COMP:14737"/>
        <dbReference type="Rhea" id="RHEA-COMP:14739"/>
        <dbReference type="ChEBI" id="CHEBI:29917"/>
        <dbReference type="ChEBI" id="CHEBI:35235"/>
        <dbReference type="ChEBI" id="CHEBI:57972"/>
        <dbReference type="ChEBI" id="CHEBI:64428"/>
        <dbReference type="EC" id="2.8.1.7"/>
    </reaction>
</comment>
<keyword evidence="10" id="KW-0411">Iron-sulfur</keyword>
<dbReference type="PIRSF" id="PIRSF005572">
    <property type="entry name" value="NifS"/>
    <property type="match status" value="1"/>
</dbReference>
<dbReference type="Gene3D" id="1.10.260.50">
    <property type="match status" value="1"/>
</dbReference>
<evidence type="ECO:0000313" key="15">
    <source>
        <dbReference type="Proteomes" id="UP001210865"/>
    </source>
</evidence>
<sequence length="373" mass="39091">MIYLDYQATTPLAPEALAAMRPLWEEGFGNPHSPHRMGRAARAAVEYARDRIAAPFGPGGRLLFTGGATEALNWAIKGIVETIGAEASPRRRIVTTAIEHAAVLDTVAWLGRQGHEVVILTVTRDGIVDLDAARAMIDGDTALVAAMLVNNEIGTIQPIAELGALARAAGAVMICDAVQGYGRVPLPVEACDLVAISAHKIHGPKGIGALWLRDGIVPAPLMHGGGQEGGLRSGTLAPALCAGFGAAAALAFDRIAADAAHVETLWHQARGLLDGWMLNGSADQRWHGNLNVRREGLDVSRLMADLRDIAFSAGSACASGSGRPSHVLEAIGLASAEARSSIRLGFGRYTTSGEIETAMTMICEAADRQRALP</sequence>
<dbReference type="PROSITE" id="PS00595">
    <property type="entry name" value="AA_TRANSFER_CLASS_5"/>
    <property type="match status" value="1"/>
</dbReference>
<keyword evidence="9" id="KW-0408">Iron</keyword>
<dbReference type="InterPro" id="IPR015421">
    <property type="entry name" value="PyrdxlP-dep_Trfase_major"/>
</dbReference>
<evidence type="ECO:0000256" key="11">
    <source>
        <dbReference type="ARBA" id="ARBA00050776"/>
    </source>
</evidence>
<dbReference type="InterPro" id="IPR016454">
    <property type="entry name" value="Cysteine_dSase"/>
</dbReference>
<evidence type="ECO:0000256" key="5">
    <source>
        <dbReference type="ARBA" id="ARBA00013558"/>
    </source>
</evidence>
<accession>A0ABY7NNH5</accession>
<dbReference type="Gene3D" id="3.40.640.10">
    <property type="entry name" value="Type I PLP-dependent aspartate aminotransferase-like (Major domain)"/>
    <property type="match status" value="1"/>
</dbReference>
<gene>
    <name evidence="14" type="ORF">PBT88_14910</name>
</gene>
<dbReference type="InterPro" id="IPR015422">
    <property type="entry name" value="PyrdxlP-dep_Trfase_small"/>
</dbReference>
<evidence type="ECO:0000256" key="12">
    <source>
        <dbReference type="RuleBase" id="RU004504"/>
    </source>
</evidence>
<evidence type="ECO:0000313" key="14">
    <source>
        <dbReference type="EMBL" id="WBO21464.1"/>
    </source>
</evidence>
<evidence type="ECO:0000256" key="7">
    <source>
        <dbReference type="ARBA" id="ARBA00022723"/>
    </source>
</evidence>
<keyword evidence="6" id="KW-0808">Transferase</keyword>
<organism evidence="14 15">
    <name type="scientific">Sphingomonas abietis</name>
    <dbReference type="NCBI Taxonomy" id="3012344"/>
    <lineage>
        <taxon>Bacteria</taxon>
        <taxon>Pseudomonadati</taxon>
        <taxon>Pseudomonadota</taxon>
        <taxon>Alphaproteobacteria</taxon>
        <taxon>Sphingomonadales</taxon>
        <taxon>Sphingomonadaceae</taxon>
        <taxon>Sphingomonas</taxon>
    </lineage>
</organism>
<dbReference type="PANTHER" id="PTHR11601:SF34">
    <property type="entry name" value="CYSTEINE DESULFURASE"/>
    <property type="match status" value="1"/>
</dbReference>
<evidence type="ECO:0000256" key="4">
    <source>
        <dbReference type="ARBA" id="ARBA00012239"/>
    </source>
</evidence>
<keyword evidence="15" id="KW-1185">Reference proteome</keyword>
<dbReference type="SUPFAM" id="SSF53383">
    <property type="entry name" value="PLP-dependent transferases"/>
    <property type="match status" value="1"/>
</dbReference>
<evidence type="ECO:0000259" key="13">
    <source>
        <dbReference type="Pfam" id="PF00266"/>
    </source>
</evidence>
<dbReference type="Proteomes" id="UP001210865">
    <property type="component" value="Chromosome"/>
</dbReference>
<dbReference type="InterPro" id="IPR020578">
    <property type="entry name" value="Aminotrans_V_PyrdxlP_BS"/>
</dbReference>
<evidence type="ECO:0000256" key="2">
    <source>
        <dbReference type="ARBA" id="ARBA00003120"/>
    </source>
</evidence>
<evidence type="ECO:0000256" key="8">
    <source>
        <dbReference type="ARBA" id="ARBA00022898"/>
    </source>
</evidence>
<name>A0ABY7NNH5_9SPHN</name>
<dbReference type="EC" id="2.8.1.7" evidence="4"/>
<evidence type="ECO:0000256" key="9">
    <source>
        <dbReference type="ARBA" id="ARBA00023004"/>
    </source>
</evidence>
<evidence type="ECO:0000256" key="3">
    <source>
        <dbReference type="ARBA" id="ARBA00006490"/>
    </source>
</evidence>
<dbReference type="Pfam" id="PF00266">
    <property type="entry name" value="Aminotran_5"/>
    <property type="match status" value="1"/>
</dbReference>
<dbReference type="RefSeq" id="WP_270076113.1">
    <property type="nucleotide sequence ID" value="NZ_CP115174.1"/>
</dbReference>
<comment type="cofactor">
    <cofactor evidence="1 12">
        <name>pyridoxal 5'-phosphate</name>
        <dbReference type="ChEBI" id="CHEBI:597326"/>
    </cofactor>
</comment>
<proteinExistence type="inferred from homology"/>
<keyword evidence="8" id="KW-0663">Pyridoxal phosphate</keyword>
<dbReference type="Gene3D" id="3.90.1150.10">
    <property type="entry name" value="Aspartate Aminotransferase, domain 1"/>
    <property type="match status" value="1"/>
</dbReference>
<comment type="function">
    <text evidence="2">Catalyzes the removal of elemental sulfur atoms from cysteine to produce alanine. Seems to participate in the biosynthesis of the nitrogenase metalloclusters by providing the inorganic sulfur required for the Fe-S core formation.</text>
</comment>
<dbReference type="InterPro" id="IPR000192">
    <property type="entry name" value="Aminotrans_V_dom"/>
</dbReference>
<dbReference type="EMBL" id="CP115174">
    <property type="protein sequence ID" value="WBO21464.1"/>
    <property type="molecule type" value="Genomic_DNA"/>
</dbReference>
<keyword evidence="7" id="KW-0479">Metal-binding</keyword>